<dbReference type="InterPro" id="IPR011059">
    <property type="entry name" value="Metal-dep_hydrolase_composite"/>
</dbReference>
<dbReference type="EC" id="3.5.4.1" evidence="2"/>
<name>A0A0A2A821_PROMR</name>
<keyword evidence="2" id="KW-0378">Hydrolase</keyword>
<dbReference type="Gene3D" id="2.30.40.10">
    <property type="entry name" value="Urease, subunit C, domain 1"/>
    <property type="match status" value="1"/>
</dbReference>
<dbReference type="SUPFAM" id="SSF51556">
    <property type="entry name" value="Metallo-dependent hydrolases"/>
    <property type="match status" value="1"/>
</dbReference>
<dbReference type="RefSeq" id="WP_032527235.1">
    <property type="nucleotide sequence ID" value="NZ_CP138951.1"/>
</dbReference>
<organism evidence="2 3">
    <name type="scientific">Prochlorococcus marinus str. MIT 9302</name>
    <dbReference type="NCBI Taxonomy" id="74545"/>
    <lineage>
        <taxon>Bacteria</taxon>
        <taxon>Bacillati</taxon>
        <taxon>Cyanobacteriota</taxon>
        <taxon>Cyanophyceae</taxon>
        <taxon>Synechococcales</taxon>
        <taxon>Prochlorococcaceae</taxon>
        <taxon>Prochlorococcus</taxon>
    </lineage>
</organism>
<dbReference type="GO" id="GO:0006209">
    <property type="term" value="P:cytosine catabolic process"/>
    <property type="evidence" value="ECO:0007669"/>
    <property type="project" value="TreeGrafter"/>
</dbReference>
<dbReference type="InterPro" id="IPR052349">
    <property type="entry name" value="Metallo-hydrolase_Enzymes"/>
</dbReference>
<dbReference type="EMBL" id="JNAM01000011">
    <property type="protein sequence ID" value="KGF96986.1"/>
    <property type="molecule type" value="Genomic_DNA"/>
</dbReference>
<dbReference type="InterPro" id="IPR032466">
    <property type="entry name" value="Metal_Hydrolase"/>
</dbReference>
<dbReference type="Pfam" id="PF07969">
    <property type="entry name" value="Amidohydro_3"/>
    <property type="match status" value="1"/>
</dbReference>
<proteinExistence type="predicted"/>
<comment type="caution">
    <text evidence="2">The sequence shown here is derived from an EMBL/GenBank/DDBJ whole genome shotgun (WGS) entry which is preliminary data.</text>
</comment>
<protein>
    <submittedName>
        <fullName evidence="2">Cytosine deaminase</fullName>
        <ecNumber evidence="2">3.5.4.1</ecNumber>
    </submittedName>
</protein>
<reference evidence="3" key="1">
    <citation type="journal article" date="2014" name="Sci. Data">
        <title>Genomes of diverse isolates of the marine cyanobacterium Prochlorococcus.</title>
        <authorList>
            <person name="Biller S."/>
            <person name="Berube P."/>
            <person name="Thompson J."/>
            <person name="Kelly L."/>
            <person name="Roggensack S."/>
            <person name="Awad L."/>
            <person name="Roache-Johnson K."/>
            <person name="Ding H."/>
            <person name="Giovannoni S.J."/>
            <person name="Moore L.R."/>
            <person name="Chisholm S.W."/>
        </authorList>
    </citation>
    <scope>NUCLEOTIDE SEQUENCE [LARGE SCALE GENOMIC DNA]</scope>
    <source>
        <strain evidence="3">MIT 9302</strain>
    </source>
</reference>
<dbReference type="OrthoDB" id="9815027at2"/>
<dbReference type="Proteomes" id="UP000030445">
    <property type="component" value="Unassembled WGS sequence"/>
</dbReference>
<dbReference type="PANTHER" id="PTHR32027">
    <property type="entry name" value="CYTOSINE DEAMINASE"/>
    <property type="match status" value="1"/>
</dbReference>
<gene>
    <name evidence="2" type="ORF">EU96_1626</name>
</gene>
<sequence length="411" mass="46507">MSNSGTAEVLIPRSLCLIEDIDNLIIDVEDLCSVSISWEDGFVSELKPSENKVTKPKNILFPRFVETHSHFDKSFTWADFPNLDANYGGALSVNLEEHKTRTTDKVLERVEKSLKLAIKNGYRAIRSHIDTYKSQSIDIWIELFKLQKKFSSELTLQFVALAPLEFWDTSNGEELAKKFSSNGGILGGVIVPPFNKKNTSKFLAKMLLLASKYKLEIDLHIDESIIEPGAGIKVLLETIENLKINSIPITCSHLSSLISLSHREILNLGEKMAEKNIKVIALPLTNFWLLNRSNKTTSLKRPVAPLKQLQKSHVDVSLGSDNVQDPWYPFGNFDPFYMLSCSIPMLQLNPWERMTLSSIFLAPSRLLNLKWDGLIKKGCPADFVILDAQRWADVFSTTLKRKVYIKGDLYC</sequence>
<dbReference type="GO" id="GO:0004131">
    <property type="term" value="F:cytosine deaminase activity"/>
    <property type="evidence" value="ECO:0007669"/>
    <property type="project" value="UniProtKB-EC"/>
</dbReference>
<accession>A0A0A2A821</accession>
<dbReference type="CDD" id="cd01293">
    <property type="entry name" value="Bact_CD"/>
    <property type="match status" value="1"/>
</dbReference>
<dbReference type="InterPro" id="IPR013108">
    <property type="entry name" value="Amidohydro_3"/>
</dbReference>
<dbReference type="eggNOG" id="COG0402">
    <property type="taxonomic scope" value="Bacteria"/>
</dbReference>
<feature type="domain" description="Amidohydrolase 3" evidence="1">
    <location>
        <begin position="202"/>
        <end position="392"/>
    </location>
</feature>
<dbReference type="STRING" id="74545.EU96_1626"/>
<dbReference type="PANTHER" id="PTHR32027:SF0">
    <property type="entry name" value="CYTOSINE DEAMINASE"/>
    <property type="match status" value="1"/>
</dbReference>
<evidence type="ECO:0000313" key="3">
    <source>
        <dbReference type="Proteomes" id="UP000030445"/>
    </source>
</evidence>
<dbReference type="AlphaFoldDB" id="A0A0A2A821"/>
<dbReference type="GO" id="GO:0035888">
    <property type="term" value="F:isoguanine deaminase activity"/>
    <property type="evidence" value="ECO:0007669"/>
    <property type="project" value="TreeGrafter"/>
</dbReference>
<evidence type="ECO:0000259" key="1">
    <source>
        <dbReference type="Pfam" id="PF07969"/>
    </source>
</evidence>
<dbReference type="Gene3D" id="3.20.20.140">
    <property type="entry name" value="Metal-dependent hydrolases"/>
    <property type="match status" value="1"/>
</dbReference>
<evidence type="ECO:0000313" key="2">
    <source>
        <dbReference type="EMBL" id="KGF96986.1"/>
    </source>
</evidence>